<dbReference type="Pfam" id="PF23802">
    <property type="entry name" value="DUF7178"/>
    <property type="match status" value="1"/>
</dbReference>
<proteinExistence type="predicted"/>
<organism evidence="1 2">
    <name type="scientific">Mycobacterium phage Kimona</name>
    <dbReference type="NCBI Taxonomy" id="2024295"/>
    <lineage>
        <taxon>Viruses</taxon>
        <taxon>Duplodnaviria</taxon>
        <taxon>Heunggongvirae</taxon>
        <taxon>Uroviricota</taxon>
        <taxon>Caudoviricetes</taxon>
        <taxon>Kimonavirus</taxon>
        <taxon>Kimonavirus kimona</taxon>
    </lineage>
</organism>
<evidence type="ECO:0008006" key="3">
    <source>
        <dbReference type="Google" id="ProtNLM"/>
    </source>
</evidence>
<reference evidence="2" key="1">
    <citation type="submission" date="2017-07" db="EMBL/GenBank/DDBJ databases">
        <authorList>
            <person name="Sun Z.S."/>
            <person name="Albrecht U."/>
            <person name="Echele G."/>
            <person name="Lee C.C."/>
        </authorList>
    </citation>
    <scope>NUCLEOTIDE SEQUENCE [LARGE SCALE GENOMIC DNA]</scope>
</reference>
<evidence type="ECO:0000313" key="2">
    <source>
        <dbReference type="Proteomes" id="UP000222598"/>
    </source>
</evidence>
<gene>
    <name evidence="1" type="primary">88</name>
    <name evidence="1" type="ORF">PBI_KIMONA_88</name>
</gene>
<accession>A0A249XU83</accession>
<sequence length="192" mass="20859">MTSHDSILRTKAGTTTRTVVDRIMRVFARATEQDILDGKGWYTEAQAVARELAENADISVTAAAAVIAHLSPRCPWERNIAMARELVYTGDTKGLRGNIRKAQRAMVADDPMSTFGKGPKTKAFAANILGDEHAVTVDVWAARIAGITEEQLGRVGVYEAVAHAYRLAAKRAGITPAQMQAITWVVIRGKAR</sequence>
<name>A0A249XU83_9CAUD</name>
<dbReference type="EMBL" id="MF472895">
    <property type="protein sequence ID" value="ASZ75524.1"/>
    <property type="molecule type" value="Genomic_DNA"/>
</dbReference>
<evidence type="ECO:0000313" key="1">
    <source>
        <dbReference type="EMBL" id="ASZ75524.1"/>
    </source>
</evidence>
<dbReference type="GeneID" id="64872052"/>
<dbReference type="KEGG" id="vg:64872052"/>
<dbReference type="Proteomes" id="UP000222598">
    <property type="component" value="Segment"/>
</dbReference>
<keyword evidence="2" id="KW-1185">Reference proteome</keyword>
<protein>
    <recommendedName>
        <fullName evidence="3">Glycosylase</fullName>
    </recommendedName>
</protein>
<dbReference type="RefSeq" id="YP_010062387.1">
    <property type="nucleotide sequence ID" value="NC_054793.1"/>
</dbReference>
<dbReference type="InterPro" id="IPR055602">
    <property type="entry name" value="DUF7178"/>
</dbReference>